<protein>
    <submittedName>
        <fullName evidence="2">Uncharacterized protein</fullName>
    </submittedName>
</protein>
<evidence type="ECO:0000313" key="3">
    <source>
        <dbReference type="Proteomes" id="UP001500879"/>
    </source>
</evidence>
<sequence length="84" mass="8994">MSIDSSTARPTTRRPASPGPEFGQALLPGTETGTEGMRQRLMILQGRLERCATVVHAHKEIATRAPRTDALALDLVSRDPAGVT</sequence>
<gene>
    <name evidence="2" type="ORF">GCM10010357_26890</name>
</gene>
<evidence type="ECO:0000313" key="2">
    <source>
        <dbReference type="EMBL" id="GAA0404512.1"/>
    </source>
</evidence>
<dbReference type="EMBL" id="BAAABX010000027">
    <property type="protein sequence ID" value="GAA0404512.1"/>
    <property type="molecule type" value="Genomic_DNA"/>
</dbReference>
<accession>A0ABN0YPR8</accession>
<reference evidence="2 3" key="1">
    <citation type="journal article" date="2019" name="Int. J. Syst. Evol. Microbiol.">
        <title>The Global Catalogue of Microorganisms (GCM) 10K type strain sequencing project: providing services to taxonomists for standard genome sequencing and annotation.</title>
        <authorList>
            <consortium name="The Broad Institute Genomics Platform"/>
            <consortium name="The Broad Institute Genome Sequencing Center for Infectious Disease"/>
            <person name="Wu L."/>
            <person name="Ma J."/>
        </authorList>
    </citation>
    <scope>NUCLEOTIDE SEQUENCE [LARGE SCALE GENOMIC DNA]</scope>
    <source>
        <strain evidence="2 3">JCM 4788</strain>
    </source>
</reference>
<organism evidence="2 3">
    <name type="scientific">Streptomyces luteireticuli</name>
    <dbReference type="NCBI Taxonomy" id="173858"/>
    <lineage>
        <taxon>Bacteria</taxon>
        <taxon>Bacillati</taxon>
        <taxon>Actinomycetota</taxon>
        <taxon>Actinomycetes</taxon>
        <taxon>Kitasatosporales</taxon>
        <taxon>Streptomycetaceae</taxon>
        <taxon>Streptomyces</taxon>
    </lineage>
</organism>
<feature type="region of interest" description="Disordered" evidence="1">
    <location>
        <begin position="1"/>
        <end position="34"/>
    </location>
</feature>
<dbReference type="Proteomes" id="UP001500879">
    <property type="component" value="Unassembled WGS sequence"/>
</dbReference>
<evidence type="ECO:0000256" key="1">
    <source>
        <dbReference type="SAM" id="MobiDB-lite"/>
    </source>
</evidence>
<feature type="compositionally biased region" description="Polar residues" evidence="1">
    <location>
        <begin position="1"/>
        <end position="10"/>
    </location>
</feature>
<name>A0ABN0YPR8_9ACTN</name>
<proteinExistence type="predicted"/>
<keyword evidence="3" id="KW-1185">Reference proteome</keyword>
<comment type="caution">
    <text evidence="2">The sequence shown here is derived from an EMBL/GenBank/DDBJ whole genome shotgun (WGS) entry which is preliminary data.</text>
</comment>